<organism evidence="2 3">
    <name type="scientific">Alternaria alternata</name>
    <name type="common">Alternaria rot fungus</name>
    <name type="synonym">Torula alternata</name>
    <dbReference type="NCBI Taxonomy" id="5599"/>
    <lineage>
        <taxon>Eukaryota</taxon>
        <taxon>Fungi</taxon>
        <taxon>Dikarya</taxon>
        <taxon>Ascomycota</taxon>
        <taxon>Pezizomycotina</taxon>
        <taxon>Dothideomycetes</taxon>
        <taxon>Pleosporomycetidae</taxon>
        <taxon>Pleosporales</taxon>
        <taxon>Pleosporineae</taxon>
        <taxon>Pleosporaceae</taxon>
        <taxon>Alternaria</taxon>
        <taxon>Alternaria sect. Alternaria</taxon>
        <taxon>Alternaria alternata complex</taxon>
    </lineage>
</organism>
<dbReference type="AlphaFoldDB" id="A0A177D2R8"/>
<reference evidence="2 3" key="1">
    <citation type="submission" date="2016-05" db="EMBL/GenBank/DDBJ databases">
        <title>Comparative analysis of secretome profiles of manganese(II)-oxidizing ascomycete fungi.</title>
        <authorList>
            <consortium name="DOE Joint Genome Institute"/>
            <person name="Zeiner C.A."/>
            <person name="Purvine S.O."/>
            <person name="Zink E.M."/>
            <person name="Wu S."/>
            <person name="Pasa-Tolic L."/>
            <person name="Chaput D.L."/>
            <person name="Haridas S."/>
            <person name="Grigoriev I.V."/>
            <person name="Santelli C.M."/>
            <person name="Hansel C.M."/>
        </authorList>
    </citation>
    <scope>NUCLEOTIDE SEQUENCE [LARGE SCALE GENOMIC DNA]</scope>
    <source>
        <strain evidence="2 3">SRC1lrK2f</strain>
    </source>
</reference>
<protein>
    <submittedName>
        <fullName evidence="2">Uncharacterized protein</fullName>
    </submittedName>
</protein>
<accession>A0A177D2R8</accession>
<feature type="compositionally biased region" description="Low complexity" evidence="1">
    <location>
        <begin position="125"/>
        <end position="138"/>
    </location>
</feature>
<feature type="region of interest" description="Disordered" evidence="1">
    <location>
        <begin position="1"/>
        <end position="155"/>
    </location>
</feature>
<evidence type="ECO:0000313" key="2">
    <source>
        <dbReference type="EMBL" id="OAG13904.1"/>
    </source>
</evidence>
<dbReference type="EMBL" id="KV441505">
    <property type="protein sequence ID" value="OAG13904.1"/>
    <property type="molecule type" value="Genomic_DNA"/>
</dbReference>
<dbReference type="RefSeq" id="XP_018379325.1">
    <property type="nucleotide sequence ID" value="XM_018530071.1"/>
</dbReference>
<dbReference type="Proteomes" id="UP000077248">
    <property type="component" value="Unassembled WGS sequence"/>
</dbReference>
<dbReference type="KEGG" id="aalt:CC77DRAFT_1100449"/>
<gene>
    <name evidence="2" type="ORF">CC77DRAFT_1100449</name>
</gene>
<evidence type="ECO:0000256" key="1">
    <source>
        <dbReference type="SAM" id="MobiDB-lite"/>
    </source>
</evidence>
<keyword evidence="3" id="KW-1185">Reference proteome</keyword>
<feature type="compositionally biased region" description="Polar residues" evidence="1">
    <location>
        <begin position="70"/>
        <end position="81"/>
    </location>
</feature>
<dbReference type="VEuPathDB" id="FungiDB:CC77DRAFT_1100449"/>
<proteinExistence type="predicted"/>
<dbReference type="GeneID" id="29115665"/>
<evidence type="ECO:0000313" key="3">
    <source>
        <dbReference type="Proteomes" id="UP000077248"/>
    </source>
</evidence>
<name>A0A177D2R8_ALTAL</name>
<sequence>MAEQNSRKRARVDGTPPPAGLYPDHQGRPGIPNDASSELLGPPPAYSPAPDYRSTAPSTPLVRPFHRTEPSQASAAGSPTGLQDHGYQNPIEAYSRRPPENSPPDHHRPRSSHQDAQIPRRLRPHQSPVIPPQQQSAPPSGPQERPAPSLDDNNVGCSRMERSTGCINSSRLTNCTGCVNSSRLDDCTDCVNSSRCTNSTDLVDCSRCNDCRSCVGCSNCSGLVDEIGVRNKHA</sequence>
<feature type="compositionally biased region" description="Basic and acidic residues" evidence="1">
    <location>
        <begin position="94"/>
        <end position="106"/>
    </location>
</feature>